<dbReference type="SUPFAM" id="SSF54695">
    <property type="entry name" value="POZ domain"/>
    <property type="match status" value="2"/>
</dbReference>
<evidence type="ECO:0000313" key="6">
    <source>
        <dbReference type="Proteomes" id="UP001497600"/>
    </source>
</evidence>
<feature type="domain" description="BTB" evidence="4">
    <location>
        <begin position="235"/>
        <end position="353"/>
    </location>
</feature>
<dbReference type="InterPro" id="IPR000210">
    <property type="entry name" value="BTB/POZ_dom"/>
</dbReference>
<dbReference type="EMBL" id="OZ004255">
    <property type="protein sequence ID" value="CAK7900313.1"/>
    <property type="molecule type" value="Genomic_DNA"/>
</dbReference>
<dbReference type="PANTHER" id="PTHR46231:SF1">
    <property type="entry name" value="ANKYRIN REPEAT AND BTB_POZ DOMAIN-CONTAINING PROTEIN 1"/>
    <property type="match status" value="1"/>
</dbReference>
<evidence type="ECO:0000259" key="4">
    <source>
        <dbReference type="SMART" id="SM00225"/>
    </source>
</evidence>
<dbReference type="SUPFAM" id="SSF48403">
    <property type="entry name" value="Ankyrin repeat"/>
    <property type="match status" value="1"/>
</dbReference>
<dbReference type="PANTHER" id="PTHR46231">
    <property type="entry name" value="ANKYRIN REPEAT AND BTB/POZ DOMAIN-CONTAINING PROTEIN 1"/>
    <property type="match status" value="1"/>
</dbReference>
<evidence type="ECO:0000256" key="2">
    <source>
        <dbReference type="ARBA" id="ARBA00023043"/>
    </source>
</evidence>
<dbReference type="InterPro" id="IPR011333">
    <property type="entry name" value="SKP1/BTB/POZ_sf"/>
</dbReference>
<protein>
    <recommendedName>
        <fullName evidence="4">BTB domain-containing protein</fullName>
    </recommendedName>
</protein>
<organism evidence="5 6">
    <name type="scientific">[Candida] anglica</name>
    <dbReference type="NCBI Taxonomy" id="148631"/>
    <lineage>
        <taxon>Eukaryota</taxon>
        <taxon>Fungi</taxon>
        <taxon>Dikarya</taxon>
        <taxon>Ascomycota</taxon>
        <taxon>Saccharomycotina</taxon>
        <taxon>Pichiomycetes</taxon>
        <taxon>Debaryomycetaceae</taxon>
        <taxon>Kurtzmaniella</taxon>
    </lineage>
</organism>
<dbReference type="Proteomes" id="UP001497600">
    <property type="component" value="Chromosome C"/>
</dbReference>
<evidence type="ECO:0000313" key="5">
    <source>
        <dbReference type="EMBL" id="CAK7900313.1"/>
    </source>
</evidence>
<dbReference type="InterPro" id="IPR036770">
    <property type="entry name" value="Ankyrin_rpt-contain_sf"/>
</dbReference>
<sequence length="735" mass="83371">MSNDQNVDRIPMSATDSNSENSDDGRESPGGYDSDQYYLDEAEYIGEAVSREWPEFRESPPIHGGGPYVVTNYNVQVPHNSNAIDITQARNNNDNNNNFSPEILELFEELCLACRTGDYESADKLLSTPNIPINYVDSWDYSPLILASLCGHIKIVELLLTRGAVCDRDSFEGARCIHGALTDAIRDLLISFDVSKKVDVSQPFAGHISSLLNPRGPQEQIQLQTRDLVFNFPHVKGIMAGDYRVLKCNRWLLSCRSEYFRDRLTDHQRGNFESTRSIEEPSEVSAHVGAWADKSLIVMPPTIDPALFSFIMDYIYLRTDALPLDDPEFGKLAELFQLKDLKVAIDQQLSAKDDRERSRLRNEASVKFMDTAREDMRNFLHKDIIGGNIAKEAIIDVNEEEEVDLEDLNFIQMLSDTEKTRLIESGAVPDVIVSVVEWVESDSVESVSQGVSKLGVGENNRTIAEYTVEEPSDYPIVLYYPVHRSILSRSPYFKTMLESELFLSSSELPSVRILENTHSIIHRPNLSSNHIPITPLYALATSRLVAEMVLSYLYHDDVSEIPPKLAVDLLFAAEELLLDKLKSRAAIAITSLSKHFTGANWEELERVVGYSGFDLLRIAWQIRCERLEQHITKMAAFNLQYIYDDQSQRKQLCNLIKESATRIEERQDTDTIELVDDIRYYLGKKHQVGNIEMIEVNFGDTEEPGDIKVYKKALAMLERDESIIDSLLEEAELEA</sequence>
<reference evidence="5 6" key="1">
    <citation type="submission" date="2024-01" db="EMBL/GenBank/DDBJ databases">
        <authorList>
            <consortium name="Genoscope - CEA"/>
            <person name="William W."/>
        </authorList>
    </citation>
    <scope>NUCLEOTIDE SEQUENCE [LARGE SCALE GENOMIC DNA]</scope>
    <source>
        <strain evidence="5 6">29B2s-10</strain>
    </source>
</reference>
<dbReference type="InterPro" id="IPR002110">
    <property type="entry name" value="Ankyrin_rpt"/>
</dbReference>
<evidence type="ECO:0000256" key="3">
    <source>
        <dbReference type="SAM" id="MobiDB-lite"/>
    </source>
</evidence>
<gene>
    <name evidence="5" type="ORF">CAAN4_C06744</name>
</gene>
<dbReference type="InterPro" id="IPR044515">
    <property type="entry name" value="ABTB1"/>
</dbReference>
<evidence type="ECO:0000256" key="1">
    <source>
        <dbReference type="ARBA" id="ARBA00022737"/>
    </source>
</evidence>
<dbReference type="SMART" id="SM00225">
    <property type="entry name" value="BTB"/>
    <property type="match status" value="2"/>
</dbReference>
<dbReference type="CDD" id="cd18186">
    <property type="entry name" value="BTB_POZ_ZBTB_KLHL-like"/>
    <property type="match status" value="1"/>
</dbReference>
<proteinExistence type="predicted"/>
<feature type="region of interest" description="Disordered" evidence="3">
    <location>
        <begin position="1"/>
        <end position="35"/>
    </location>
</feature>
<accession>A0ABP0E952</accession>
<keyword evidence="2" id="KW-0040">ANK repeat</keyword>
<dbReference type="SMART" id="SM00248">
    <property type="entry name" value="ANK"/>
    <property type="match status" value="2"/>
</dbReference>
<dbReference type="Pfam" id="PF13637">
    <property type="entry name" value="Ank_4"/>
    <property type="match status" value="1"/>
</dbReference>
<dbReference type="Gene3D" id="3.30.710.10">
    <property type="entry name" value="Potassium Channel Kv1.1, Chain A"/>
    <property type="match status" value="2"/>
</dbReference>
<name>A0ABP0E952_9ASCO</name>
<keyword evidence="6" id="KW-1185">Reference proteome</keyword>
<keyword evidence="1" id="KW-0677">Repeat</keyword>
<dbReference type="Gene3D" id="1.25.40.20">
    <property type="entry name" value="Ankyrin repeat-containing domain"/>
    <property type="match status" value="1"/>
</dbReference>
<feature type="domain" description="BTB" evidence="4">
    <location>
        <begin position="472"/>
        <end position="593"/>
    </location>
</feature>